<organism evidence="1 3">
    <name type="scientific">Edwardsiella hoshinae</name>
    <dbReference type="NCBI Taxonomy" id="93378"/>
    <lineage>
        <taxon>Bacteria</taxon>
        <taxon>Pseudomonadati</taxon>
        <taxon>Pseudomonadota</taxon>
        <taxon>Gammaproteobacteria</taxon>
        <taxon>Enterobacterales</taxon>
        <taxon>Hafniaceae</taxon>
        <taxon>Edwardsiella</taxon>
    </lineage>
</organism>
<dbReference type="EMBL" id="UFXZ01000001">
    <property type="protein sequence ID" value="STC89391.1"/>
    <property type="molecule type" value="Genomic_DNA"/>
</dbReference>
<dbReference type="EMBL" id="UFXZ01000004">
    <property type="protein sequence ID" value="STE53352.1"/>
    <property type="molecule type" value="Genomic_DNA"/>
</dbReference>
<evidence type="ECO:0000313" key="2">
    <source>
        <dbReference type="EMBL" id="STE53352.1"/>
    </source>
</evidence>
<dbReference type="Proteomes" id="UP000255248">
    <property type="component" value="Unassembled WGS sequence"/>
</dbReference>
<evidence type="ECO:0000313" key="1">
    <source>
        <dbReference type="EMBL" id="STC89391.1"/>
    </source>
</evidence>
<proteinExistence type="predicted"/>
<dbReference type="AlphaFoldDB" id="A0A376DHT9"/>
<name>A0A376DHT9_9GAMM</name>
<accession>A0A376DHT9</accession>
<evidence type="ECO:0000313" key="3">
    <source>
        <dbReference type="Proteomes" id="UP000255248"/>
    </source>
</evidence>
<gene>
    <name evidence="1" type="ORF">NCTC12121_02173</name>
    <name evidence="2" type="ORF">NCTC12121_03638</name>
</gene>
<sequence length="93" mass="10479">MLTRLQALQNKEVARALGHLTFMGINCKRNHGAIRYTVDGACIECRKISNRHTQARLKQKRKQMDKGVVAGPCFDAPVMIMGFPGRVLHESRC</sequence>
<reference evidence="1 3" key="1">
    <citation type="submission" date="2018-06" db="EMBL/GenBank/DDBJ databases">
        <authorList>
            <consortium name="Pathogen Informatics"/>
            <person name="Doyle S."/>
        </authorList>
    </citation>
    <scope>NUCLEOTIDE SEQUENCE [LARGE SCALE GENOMIC DNA]</scope>
    <source>
        <strain evidence="1 3">NCTC12121</strain>
    </source>
</reference>
<protein>
    <submittedName>
        <fullName evidence="1">Uncharacterized protein</fullName>
    </submittedName>
</protein>